<gene>
    <name evidence="1" type="ORF">ACFPP7_24315</name>
</gene>
<reference evidence="2" key="1">
    <citation type="journal article" date="2019" name="Int. J. Syst. Evol. Microbiol.">
        <title>The Global Catalogue of Microorganisms (GCM) 10K type strain sequencing project: providing services to taxonomists for standard genome sequencing and annotation.</title>
        <authorList>
            <consortium name="The Broad Institute Genomics Platform"/>
            <consortium name="The Broad Institute Genome Sequencing Center for Infectious Disease"/>
            <person name="Wu L."/>
            <person name="Ma J."/>
        </authorList>
    </citation>
    <scope>NUCLEOTIDE SEQUENCE [LARGE SCALE GENOMIC DNA]</scope>
    <source>
        <strain evidence="2">CGMCC 4.7277</strain>
    </source>
</reference>
<dbReference type="EMBL" id="JBHSMX010000066">
    <property type="protein sequence ID" value="MFC5524008.1"/>
    <property type="molecule type" value="Genomic_DNA"/>
</dbReference>
<dbReference type="RefSeq" id="WP_068832061.1">
    <property type="nucleotide sequence ID" value="NZ_JBHSMX010000066.1"/>
</dbReference>
<accession>A0ABW0QGV0</accession>
<name>A0ABW0QGV0_9BURK</name>
<organism evidence="1 2">
    <name type="scientific">Polaromonas jejuensis</name>
    <dbReference type="NCBI Taxonomy" id="457502"/>
    <lineage>
        <taxon>Bacteria</taxon>
        <taxon>Pseudomonadati</taxon>
        <taxon>Pseudomonadota</taxon>
        <taxon>Betaproteobacteria</taxon>
        <taxon>Burkholderiales</taxon>
        <taxon>Comamonadaceae</taxon>
        <taxon>Polaromonas</taxon>
    </lineage>
</organism>
<protein>
    <submittedName>
        <fullName evidence="1">Uncharacterized protein</fullName>
    </submittedName>
</protein>
<proteinExistence type="predicted"/>
<sequence>MTFTFTTADAHKLAGITAARNAYNVSNADVQDFVPLPDDQSYVQFVMDNAAQSYANQYKT</sequence>
<dbReference type="Proteomes" id="UP001596084">
    <property type="component" value="Unassembled WGS sequence"/>
</dbReference>
<evidence type="ECO:0000313" key="2">
    <source>
        <dbReference type="Proteomes" id="UP001596084"/>
    </source>
</evidence>
<evidence type="ECO:0000313" key="1">
    <source>
        <dbReference type="EMBL" id="MFC5524008.1"/>
    </source>
</evidence>
<comment type="caution">
    <text evidence="1">The sequence shown here is derived from an EMBL/GenBank/DDBJ whole genome shotgun (WGS) entry which is preliminary data.</text>
</comment>
<keyword evidence="2" id="KW-1185">Reference proteome</keyword>